<accession>A0ABP6V9K4</accession>
<gene>
    <name evidence="1" type="ORF">GCM10022222_10450</name>
</gene>
<dbReference type="EMBL" id="BAAAZN010000002">
    <property type="protein sequence ID" value="GAA3529395.1"/>
    <property type="molecule type" value="Genomic_DNA"/>
</dbReference>
<keyword evidence="2" id="KW-1185">Reference proteome</keyword>
<evidence type="ECO:0000313" key="2">
    <source>
        <dbReference type="Proteomes" id="UP001500689"/>
    </source>
</evidence>
<name>A0ABP6V9K4_9PSEU</name>
<organism evidence="1 2">
    <name type="scientific">Amycolatopsis ultiminotia</name>
    <dbReference type="NCBI Taxonomy" id="543629"/>
    <lineage>
        <taxon>Bacteria</taxon>
        <taxon>Bacillati</taxon>
        <taxon>Actinomycetota</taxon>
        <taxon>Actinomycetes</taxon>
        <taxon>Pseudonocardiales</taxon>
        <taxon>Pseudonocardiaceae</taxon>
        <taxon>Amycolatopsis</taxon>
    </lineage>
</organism>
<comment type="caution">
    <text evidence="1">The sequence shown here is derived from an EMBL/GenBank/DDBJ whole genome shotgun (WGS) entry which is preliminary data.</text>
</comment>
<dbReference type="Proteomes" id="UP001500689">
    <property type="component" value="Unassembled WGS sequence"/>
</dbReference>
<sequence length="54" mass="5406">MVARHGVDGMSDMCTQALLPCGTGRRSPGAPGNRTGRVAAGARHVVAGQFAAGQ</sequence>
<dbReference type="RefSeq" id="WP_344855856.1">
    <property type="nucleotide sequence ID" value="NZ_BAAAZN010000002.1"/>
</dbReference>
<evidence type="ECO:0000313" key="1">
    <source>
        <dbReference type="EMBL" id="GAA3529395.1"/>
    </source>
</evidence>
<protein>
    <submittedName>
        <fullName evidence="1">Uncharacterized protein</fullName>
    </submittedName>
</protein>
<proteinExistence type="predicted"/>
<reference evidence="2" key="1">
    <citation type="journal article" date="2019" name="Int. J. Syst. Evol. Microbiol.">
        <title>The Global Catalogue of Microorganisms (GCM) 10K type strain sequencing project: providing services to taxonomists for standard genome sequencing and annotation.</title>
        <authorList>
            <consortium name="The Broad Institute Genomics Platform"/>
            <consortium name="The Broad Institute Genome Sequencing Center for Infectious Disease"/>
            <person name="Wu L."/>
            <person name="Ma J."/>
        </authorList>
    </citation>
    <scope>NUCLEOTIDE SEQUENCE [LARGE SCALE GENOMIC DNA]</scope>
    <source>
        <strain evidence="2">JCM 16898</strain>
    </source>
</reference>